<dbReference type="Pfam" id="PF13646">
    <property type="entry name" value="HEAT_2"/>
    <property type="match status" value="3"/>
</dbReference>
<dbReference type="Gene3D" id="1.25.10.10">
    <property type="entry name" value="Leucine-rich Repeat Variant"/>
    <property type="match status" value="3"/>
</dbReference>
<proteinExistence type="predicted"/>
<protein>
    <submittedName>
        <fullName evidence="1">HEAT repeat domain-containing protein</fullName>
    </submittedName>
</protein>
<dbReference type="AlphaFoldDB" id="A0A7V5HZU3"/>
<evidence type="ECO:0000313" key="1">
    <source>
        <dbReference type="EMBL" id="HHF98949.1"/>
    </source>
</evidence>
<dbReference type="GO" id="GO:0016491">
    <property type="term" value="F:oxidoreductase activity"/>
    <property type="evidence" value="ECO:0007669"/>
    <property type="project" value="TreeGrafter"/>
</dbReference>
<organism evidence="1">
    <name type="scientific">Aerophobetes bacterium</name>
    <dbReference type="NCBI Taxonomy" id="2030807"/>
    <lineage>
        <taxon>Bacteria</taxon>
        <taxon>Candidatus Aerophobota</taxon>
    </lineage>
</organism>
<accession>A0A7V5HZU3</accession>
<dbReference type="SMART" id="SM00567">
    <property type="entry name" value="EZ_HEAT"/>
    <property type="match status" value="7"/>
</dbReference>
<dbReference type="Proteomes" id="UP000886070">
    <property type="component" value="Unassembled WGS sequence"/>
</dbReference>
<dbReference type="InterPro" id="IPR004155">
    <property type="entry name" value="PBS_lyase_HEAT"/>
</dbReference>
<dbReference type="EMBL" id="DRTT01000153">
    <property type="protein sequence ID" value="HHF98949.1"/>
    <property type="molecule type" value="Genomic_DNA"/>
</dbReference>
<dbReference type="PANTHER" id="PTHR12697">
    <property type="entry name" value="PBS LYASE HEAT-LIKE PROTEIN"/>
    <property type="match status" value="1"/>
</dbReference>
<dbReference type="SUPFAM" id="SSF48371">
    <property type="entry name" value="ARM repeat"/>
    <property type="match status" value="1"/>
</dbReference>
<dbReference type="PANTHER" id="PTHR12697:SF5">
    <property type="entry name" value="DEOXYHYPUSINE HYDROXYLASE"/>
    <property type="match status" value="1"/>
</dbReference>
<reference evidence="1" key="1">
    <citation type="journal article" date="2020" name="mSystems">
        <title>Genome- and Community-Level Interaction Insights into Carbon Utilization and Element Cycling Functions of Hydrothermarchaeota in Hydrothermal Sediment.</title>
        <authorList>
            <person name="Zhou Z."/>
            <person name="Liu Y."/>
            <person name="Xu W."/>
            <person name="Pan J."/>
            <person name="Luo Z.H."/>
            <person name="Li M."/>
        </authorList>
    </citation>
    <scope>NUCLEOTIDE SEQUENCE [LARGE SCALE GENOMIC DNA]</scope>
    <source>
        <strain evidence="1">HyVt-92</strain>
    </source>
</reference>
<name>A0A7V5HZU3_UNCAE</name>
<gene>
    <name evidence="1" type="ORF">ENL39_05640</name>
</gene>
<dbReference type="InterPro" id="IPR016024">
    <property type="entry name" value="ARM-type_fold"/>
</dbReference>
<sequence length="379" mass="42304">MNDRNFAPKFHEVIKKVKSKDEEDRRWAAHILGEMGEKEGVSFLVELLCDESDAVREKAAESLVRIDGREVVQKVVPFLRSEKAYLRNIACEILEGIGEDAIEHLSPLLKDKDNDVRKFVCDIMGNVGSAKALPYLISALDDPHINVACAACEALGNIGDKNATSALLGLLKKIEKKKILDEEKKWLISTILEAIGKIKDPRAFKEVMKLSSSKDPLILFSLINCLGEMGDSRAIGYLLSCLGQPLFGIPAIKALAKVAEKNEKEVFLALKNSAEKLVFLRGFLKKLPLEAKREAIFLAGVAKDKEAVPLLLPFLFDEEEKIREETVKALLKINLELTFLSGQEDYIEAIKGILEVFLYDNDEELRKKAGRLLRKLTSA</sequence>
<dbReference type="InterPro" id="IPR011989">
    <property type="entry name" value="ARM-like"/>
</dbReference>
<comment type="caution">
    <text evidence="1">The sequence shown here is derived from an EMBL/GenBank/DDBJ whole genome shotgun (WGS) entry which is preliminary data.</text>
</comment>